<organism evidence="5 6">
    <name type="scientific">Ideonella lacteola</name>
    <dbReference type="NCBI Taxonomy" id="2984193"/>
    <lineage>
        <taxon>Bacteria</taxon>
        <taxon>Pseudomonadati</taxon>
        <taxon>Pseudomonadota</taxon>
        <taxon>Betaproteobacteria</taxon>
        <taxon>Burkholderiales</taxon>
        <taxon>Sphaerotilaceae</taxon>
        <taxon>Ideonella</taxon>
    </lineage>
</organism>
<dbReference type="Pfam" id="PF02358">
    <property type="entry name" value="Trehalose_PPase"/>
    <property type="match status" value="1"/>
</dbReference>
<sequence>MKRLFTPDGEAALLETMQRRPLLAFDFDGTLAPIVARPGDARVPAPVAHRLQRLASRLPVAVVSGRRVQDVRPRLLFTPWRIVGNHGAEDEADDPATGQSAAHARDLAFAREQLRASADRLRDAGVTVEDKVMSFALHYRLASDRDLAQQAIADLVRALPTSLAVFGGKMVVNIVAAGARDKADAVAALVAASGAGAAVFVGDDVNDEPVFARPEPTWFTVRVGHDDPLSQALYFLDGPADLPRLLDRMLEALPGSVMEPAAEP</sequence>
<comment type="caution">
    <text evidence="5">The sequence shown here is derived from an EMBL/GenBank/DDBJ whole genome shotgun (WGS) entry which is preliminary data.</text>
</comment>
<keyword evidence="3 4" id="KW-0378">Hydrolase</keyword>
<keyword evidence="4" id="KW-0460">Magnesium</keyword>
<evidence type="ECO:0000256" key="3">
    <source>
        <dbReference type="ARBA" id="ARBA00022801"/>
    </source>
</evidence>
<dbReference type="EMBL" id="JBBUTG010000004">
    <property type="protein sequence ID" value="MEK8030838.1"/>
    <property type="molecule type" value="Genomic_DNA"/>
</dbReference>
<protein>
    <recommendedName>
        <fullName evidence="4">Trehalose 6-phosphate phosphatase</fullName>
        <ecNumber evidence="4">3.1.3.12</ecNumber>
    </recommendedName>
</protein>
<evidence type="ECO:0000256" key="4">
    <source>
        <dbReference type="RuleBase" id="RU361117"/>
    </source>
</evidence>
<comment type="pathway">
    <text evidence="1 4">Glycan biosynthesis; trehalose biosynthesis.</text>
</comment>
<proteinExistence type="inferred from homology"/>
<dbReference type="EC" id="3.1.3.12" evidence="4"/>
<dbReference type="NCBIfam" id="TIGR00685">
    <property type="entry name" value="T6PP"/>
    <property type="match status" value="1"/>
</dbReference>
<gene>
    <name evidence="5" type="primary">otsB</name>
    <name evidence="5" type="ORF">AACH06_08440</name>
</gene>
<evidence type="ECO:0000313" key="5">
    <source>
        <dbReference type="EMBL" id="MEK8030838.1"/>
    </source>
</evidence>
<evidence type="ECO:0000256" key="1">
    <source>
        <dbReference type="ARBA" id="ARBA00005199"/>
    </source>
</evidence>
<dbReference type="Gene3D" id="3.40.50.1000">
    <property type="entry name" value="HAD superfamily/HAD-like"/>
    <property type="match status" value="1"/>
</dbReference>
<accession>A0ABU9BQR6</accession>
<dbReference type="InterPro" id="IPR044651">
    <property type="entry name" value="OTSB-like"/>
</dbReference>
<reference evidence="5 6" key="1">
    <citation type="submission" date="2024-04" db="EMBL/GenBank/DDBJ databases">
        <title>Novel species of the genus Ideonella isolated from streams.</title>
        <authorList>
            <person name="Lu H."/>
        </authorList>
    </citation>
    <scope>NUCLEOTIDE SEQUENCE [LARGE SCALE GENOMIC DNA]</scope>
    <source>
        <strain evidence="5 6">DXS29W</strain>
    </source>
</reference>
<dbReference type="NCBIfam" id="TIGR01484">
    <property type="entry name" value="HAD-SF-IIB"/>
    <property type="match status" value="1"/>
</dbReference>
<comment type="function">
    <text evidence="4">Removes the phosphate from trehalose 6-phosphate to produce free trehalose.</text>
</comment>
<dbReference type="Gene3D" id="3.30.70.1020">
    <property type="entry name" value="Trehalose-6-phosphate phosphatase related protein, domain 2"/>
    <property type="match status" value="1"/>
</dbReference>
<comment type="similarity">
    <text evidence="2 4">Belongs to the trehalose phosphatase family.</text>
</comment>
<evidence type="ECO:0000256" key="2">
    <source>
        <dbReference type="ARBA" id="ARBA00008770"/>
    </source>
</evidence>
<dbReference type="InterPro" id="IPR006379">
    <property type="entry name" value="HAD-SF_hydro_IIB"/>
</dbReference>
<dbReference type="Proteomes" id="UP001371218">
    <property type="component" value="Unassembled WGS sequence"/>
</dbReference>
<keyword evidence="4" id="KW-0479">Metal-binding</keyword>
<dbReference type="RefSeq" id="WP_341425211.1">
    <property type="nucleotide sequence ID" value="NZ_JBBUTG010000004.1"/>
</dbReference>
<comment type="catalytic activity">
    <reaction evidence="4">
        <text>alpha,alpha-trehalose 6-phosphate + H2O = alpha,alpha-trehalose + phosphate</text>
        <dbReference type="Rhea" id="RHEA:23420"/>
        <dbReference type="ChEBI" id="CHEBI:15377"/>
        <dbReference type="ChEBI" id="CHEBI:16551"/>
        <dbReference type="ChEBI" id="CHEBI:43474"/>
        <dbReference type="ChEBI" id="CHEBI:58429"/>
        <dbReference type="EC" id="3.1.3.12"/>
    </reaction>
</comment>
<dbReference type="PANTHER" id="PTHR43768:SF3">
    <property type="entry name" value="TREHALOSE 6-PHOSPHATE PHOSPHATASE"/>
    <property type="match status" value="1"/>
</dbReference>
<keyword evidence="6" id="KW-1185">Reference proteome</keyword>
<dbReference type="InterPro" id="IPR036412">
    <property type="entry name" value="HAD-like_sf"/>
</dbReference>
<dbReference type="SUPFAM" id="SSF56784">
    <property type="entry name" value="HAD-like"/>
    <property type="match status" value="1"/>
</dbReference>
<name>A0ABU9BQR6_9BURK</name>
<evidence type="ECO:0000313" key="6">
    <source>
        <dbReference type="Proteomes" id="UP001371218"/>
    </source>
</evidence>
<dbReference type="GO" id="GO:0004805">
    <property type="term" value="F:trehalose-phosphatase activity"/>
    <property type="evidence" value="ECO:0007669"/>
    <property type="project" value="UniProtKB-EC"/>
</dbReference>
<dbReference type="PANTHER" id="PTHR43768">
    <property type="entry name" value="TREHALOSE 6-PHOSPHATE PHOSPHATASE"/>
    <property type="match status" value="1"/>
</dbReference>
<comment type="cofactor">
    <cofactor evidence="4">
        <name>Mg(2+)</name>
        <dbReference type="ChEBI" id="CHEBI:18420"/>
    </cofactor>
</comment>
<dbReference type="InterPro" id="IPR003337">
    <property type="entry name" value="Trehalose_PPase"/>
</dbReference>
<dbReference type="InterPro" id="IPR023214">
    <property type="entry name" value="HAD_sf"/>
</dbReference>